<dbReference type="InterPro" id="IPR000515">
    <property type="entry name" value="MetI-like"/>
</dbReference>
<feature type="transmembrane region" description="Helical" evidence="7">
    <location>
        <begin position="83"/>
        <end position="106"/>
    </location>
</feature>
<dbReference type="InterPro" id="IPR051322">
    <property type="entry name" value="AA_ABC_Transporter_Permease"/>
</dbReference>
<dbReference type="PANTHER" id="PTHR30450">
    <property type="entry name" value="ABC TRANSPORTER PERMEASE"/>
    <property type="match status" value="1"/>
</dbReference>
<evidence type="ECO:0000256" key="2">
    <source>
        <dbReference type="ARBA" id="ARBA00022448"/>
    </source>
</evidence>
<evidence type="ECO:0000256" key="3">
    <source>
        <dbReference type="ARBA" id="ARBA00022475"/>
    </source>
</evidence>
<feature type="transmembrane region" description="Helical" evidence="7">
    <location>
        <begin position="20"/>
        <end position="41"/>
    </location>
</feature>
<name>A0ABY4CXU0_9BACL</name>
<evidence type="ECO:0000313" key="10">
    <source>
        <dbReference type="Proteomes" id="UP000830167"/>
    </source>
</evidence>
<evidence type="ECO:0000256" key="7">
    <source>
        <dbReference type="RuleBase" id="RU363032"/>
    </source>
</evidence>
<evidence type="ECO:0000256" key="4">
    <source>
        <dbReference type="ARBA" id="ARBA00022692"/>
    </source>
</evidence>
<dbReference type="SUPFAM" id="SSF161098">
    <property type="entry name" value="MetI-like"/>
    <property type="match status" value="1"/>
</dbReference>
<dbReference type="Gene3D" id="1.10.3720.10">
    <property type="entry name" value="MetI-like"/>
    <property type="match status" value="1"/>
</dbReference>
<feature type="transmembrane region" description="Helical" evidence="7">
    <location>
        <begin position="53"/>
        <end position="77"/>
    </location>
</feature>
<feature type="transmembrane region" description="Helical" evidence="7">
    <location>
        <begin position="189"/>
        <end position="208"/>
    </location>
</feature>
<evidence type="ECO:0000259" key="8">
    <source>
        <dbReference type="PROSITE" id="PS50928"/>
    </source>
</evidence>
<keyword evidence="10" id="KW-1185">Reference proteome</keyword>
<dbReference type="NCBIfam" id="NF008049">
    <property type="entry name" value="PRK10782.1"/>
    <property type="match status" value="1"/>
</dbReference>
<comment type="similarity">
    <text evidence="7">Belongs to the binding-protein-dependent transport system permease family.</text>
</comment>
<keyword evidence="5 7" id="KW-1133">Transmembrane helix</keyword>
<evidence type="ECO:0000256" key="6">
    <source>
        <dbReference type="ARBA" id="ARBA00023136"/>
    </source>
</evidence>
<gene>
    <name evidence="9" type="ORF">LSG31_11430</name>
</gene>
<keyword evidence="4 7" id="KW-0812">Transmembrane</keyword>
<dbReference type="Proteomes" id="UP000830167">
    <property type="component" value="Chromosome"/>
</dbReference>
<sequence length="219" mass="23738">MLQNLVWPEIWQATWETLYMTGLSVIFTTIIGLPLGILLVITGPKGLIQNQAVYQMLSVIVNILRSIPFVILLILMIPVTEVLVGQAIGVQAAIPPLVVAAAPFYARLVETSIREVDFGMIEAAQSMGANIRQIIFKVLLPEAKAGIIAGLTITTISLISYSAISGVIGGGGLGDLAIRYGYQRFELNVMLIATAILVIIVQILQMIGDRVVIRVSRRK</sequence>
<dbReference type="RefSeq" id="WP_347439385.1">
    <property type="nucleotide sequence ID" value="NZ_CP089291.1"/>
</dbReference>
<comment type="subcellular location">
    <subcellularLocation>
        <location evidence="1 7">Cell membrane</location>
        <topology evidence="1 7">Multi-pass membrane protein</topology>
    </subcellularLocation>
</comment>
<protein>
    <submittedName>
        <fullName evidence="9">ABC transporter permease</fullName>
    </submittedName>
</protein>
<accession>A0ABY4CXU0</accession>
<evidence type="ECO:0000256" key="1">
    <source>
        <dbReference type="ARBA" id="ARBA00004651"/>
    </source>
</evidence>
<proteinExistence type="inferred from homology"/>
<evidence type="ECO:0000256" key="5">
    <source>
        <dbReference type="ARBA" id="ARBA00022989"/>
    </source>
</evidence>
<feature type="transmembrane region" description="Helical" evidence="7">
    <location>
        <begin position="145"/>
        <end position="169"/>
    </location>
</feature>
<dbReference type="PROSITE" id="PS50928">
    <property type="entry name" value="ABC_TM1"/>
    <property type="match status" value="1"/>
</dbReference>
<evidence type="ECO:0000313" key="9">
    <source>
        <dbReference type="EMBL" id="UOF92715.1"/>
    </source>
</evidence>
<organism evidence="9 10">
    <name type="scientific">Fodinisporobacter ferrooxydans</name>
    <dbReference type="NCBI Taxonomy" id="2901836"/>
    <lineage>
        <taxon>Bacteria</taxon>
        <taxon>Bacillati</taxon>
        <taxon>Bacillota</taxon>
        <taxon>Bacilli</taxon>
        <taxon>Bacillales</taxon>
        <taxon>Alicyclobacillaceae</taxon>
        <taxon>Fodinisporobacter</taxon>
    </lineage>
</organism>
<dbReference type="Pfam" id="PF00528">
    <property type="entry name" value="BPD_transp_1"/>
    <property type="match status" value="1"/>
</dbReference>
<keyword evidence="3" id="KW-1003">Cell membrane</keyword>
<dbReference type="EMBL" id="CP089291">
    <property type="protein sequence ID" value="UOF92715.1"/>
    <property type="molecule type" value="Genomic_DNA"/>
</dbReference>
<keyword evidence="2 7" id="KW-0813">Transport</keyword>
<dbReference type="PANTHER" id="PTHR30450:SF1">
    <property type="entry name" value="D-METHIONINE TRANSPORT SYSTEM PERMEASE PROTEIN METI-RELATED"/>
    <property type="match status" value="1"/>
</dbReference>
<keyword evidence="6 7" id="KW-0472">Membrane</keyword>
<feature type="domain" description="ABC transmembrane type-1" evidence="8">
    <location>
        <begin position="14"/>
        <end position="208"/>
    </location>
</feature>
<dbReference type="InterPro" id="IPR035906">
    <property type="entry name" value="MetI-like_sf"/>
</dbReference>
<reference evidence="9" key="1">
    <citation type="submission" date="2021-12" db="EMBL/GenBank/DDBJ databases">
        <title>Alicyclobacillaceae gen. nov., sp. nov., isolated from chalcocite enrichment system.</title>
        <authorList>
            <person name="Jiang Z."/>
        </authorList>
    </citation>
    <scope>NUCLEOTIDE SEQUENCE</scope>
    <source>
        <strain evidence="9">MYW30-H2</strain>
    </source>
</reference>
<dbReference type="CDD" id="cd06261">
    <property type="entry name" value="TM_PBP2"/>
    <property type="match status" value="1"/>
</dbReference>